<dbReference type="Proteomes" id="UP000070133">
    <property type="component" value="Unassembled WGS sequence"/>
</dbReference>
<accession>A0A139HLV0</accession>
<dbReference type="AlphaFoldDB" id="A0A139HLV0"/>
<dbReference type="OrthoDB" id="3257538at2759"/>
<sequence length="358" mass="40607">MSTAIRPLRPPRPIHQFLQQTQRRHASSDFSHLTKRRISPVFSTLSPDSSYRLQTTLADFLPHPPPLTLPSSLQLPPAHHLLYFEPTKLSSELLPDGTNPDHFPGEPFVRRMWAGGKVLWNHHEEPLTLDGGVGVCAEFIRDVKERDDKVFVEIERRIATASPEELEALQDAWRDASVKQDLEHRVRQRLWRDAKEDFGVARILESRILVFRLLSRDTHTSSSSSKILNPSIDTPDFTHAFLPTPTLLFRFSALTFNAHAIHLDPAYAETVEGYRNLLVQGPLSLTCMLTLLSRHLEATTKGNEVIRSIEYRNTAPLYCGEEAKFCGKRSGEKKWEVWAQGPGGGVCVKGRVRTGERR</sequence>
<name>A0A139HLV0_9PEZI</name>
<dbReference type="InterPro" id="IPR029069">
    <property type="entry name" value="HotDog_dom_sf"/>
</dbReference>
<protein>
    <recommendedName>
        <fullName evidence="3">MaoC-like domain-containing protein</fullName>
    </recommendedName>
</protein>
<comment type="caution">
    <text evidence="1">The sequence shown here is derived from an EMBL/GenBank/DDBJ whole genome shotgun (WGS) entry which is preliminary data.</text>
</comment>
<gene>
    <name evidence="1" type="ORF">AC578_1546</name>
</gene>
<evidence type="ECO:0008006" key="3">
    <source>
        <dbReference type="Google" id="ProtNLM"/>
    </source>
</evidence>
<keyword evidence="2" id="KW-1185">Reference proteome</keyword>
<evidence type="ECO:0000313" key="1">
    <source>
        <dbReference type="EMBL" id="KXT03485.1"/>
    </source>
</evidence>
<dbReference type="GO" id="GO:0019171">
    <property type="term" value="F:(3R)-hydroxyacyl-[acyl-carrier-protein] dehydratase activity"/>
    <property type="evidence" value="ECO:0007669"/>
    <property type="project" value="TreeGrafter"/>
</dbReference>
<organism evidence="1 2">
    <name type="scientific">Pseudocercospora eumusae</name>
    <dbReference type="NCBI Taxonomy" id="321146"/>
    <lineage>
        <taxon>Eukaryota</taxon>
        <taxon>Fungi</taxon>
        <taxon>Dikarya</taxon>
        <taxon>Ascomycota</taxon>
        <taxon>Pezizomycotina</taxon>
        <taxon>Dothideomycetes</taxon>
        <taxon>Dothideomycetidae</taxon>
        <taxon>Mycosphaerellales</taxon>
        <taxon>Mycosphaerellaceae</taxon>
        <taxon>Pseudocercospora</taxon>
    </lineage>
</organism>
<dbReference type="STRING" id="321146.A0A139HLV0"/>
<dbReference type="GO" id="GO:0005739">
    <property type="term" value="C:mitochondrion"/>
    <property type="evidence" value="ECO:0007669"/>
    <property type="project" value="TreeGrafter"/>
</dbReference>
<dbReference type="SUPFAM" id="SSF54637">
    <property type="entry name" value="Thioesterase/thiol ester dehydrase-isomerase"/>
    <property type="match status" value="1"/>
</dbReference>
<dbReference type="EMBL" id="LFZN01000030">
    <property type="protein sequence ID" value="KXT03485.1"/>
    <property type="molecule type" value="Genomic_DNA"/>
</dbReference>
<dbReference type="InterPro" id="IPR052741">
    <property type="entry name" value="Mitochondrial_HTD2"/>
</dbReference>
<proteinExistence type="predicted"/>
<evidence type="ECO:0000313" key="2">
    <source>
        <dbReference type="Proteomes" id="UP000070133"/>
    </source>
</evidence>
<dbReference type="Gene3D" id="3.10.129.10">
    <property type="entry name" value="Hotdog Thioesterase"/>
    <property type="match status" value="1"/>
</dbReference>
<dbReference type="PANTHER" id="PTHR28152">
    <property type="entry name" value="HYDROXYACYL-THIOESTER DEHYDRATASE TYPE 2, MITOCHONDRIAL"/>
    <property type="match status" value="1"/>
</dbReference>
<reference evidence="1 2" key="1">
    <citation type="submission" date="2015-07" db="EMBL/GenBank/DDBJ databases">
        <title>Comparative genomics of the Sigatoka disease complex on banana suggests a link between parallel evolutionary changes in Pseudocercospora fijiensis and Pseudocercospora eumusae and increased virulence on the banana host.</title>
        <authorList>
            <person name="Chang T.-C."/>
            <person name="Salvucci A."/>
            <person name="Crous P.W."/>
            <person name="Stergiopoulos I."/>
        </authorList>
    </citation>
    <scope>NUCLEOTIDE SEQUENCE [LARGE SCALE GENOMIC DNA]</scope>
    <source>
        <strain evidence="1 2">CBS 114824</strain>
    </source>
</reference>
<dbReference type="PANTHER" id="PTHR28152:SF1">
    <property type="entry name" value="HYDROXYACYL-THIOESTER DEHYDRATASE TYPE 2, MITOCHONDRIAL"/>
    <property type="match status" value="1"/>
</dbReference>